<evidence type="ECO:0008006" key="4">
    <source>
        <dbReference type="Google" id="ProtNLM"/>
    </source>
</evidence>
<name>A0ABW5Z4M6_9FLAO</name>
<comment type="caution">
    <text evidence="2">The sequence shown here is derived from an EMBL/GenBank/DDBJ whole genome shotgun (WGS) entry which is preliminary data.</text>
</comment>
<keyword evidence="3" id="KW-1185">Reference proteome</keyword>
<dbReference type="Proteomes" id="UP001597549">
    <property type="component" value="Unassembled WGS sequence"/>
</dbReference>
<dbReference type="InterPro" id="IPR008983">
    <property type="entry name" value="Tumour_necrosis_fac-like_dom"/>
</dbReference>
<protein>
    <recommendedName>
        <fullName evidence="4">C1q domain-containing protein</fullName>
    </recommendedName>
</protein>
<dbReference type="Gene3D" id="2.60.120.40">
    <property type="match status" value="1"/>
</dbReference>
<proteinExistence type="predicted"/>
<gene>
    <name evidence="2" type="ORF">ACFSX9_03035</name>
</gene>
<dbReference type="EMBL" id="JBHUOL010000006">
    <property type="protein sequence ID" value="MFD2907702.1"/>
    <property type="molecule type" value="Genomic_DNA"/>
</dbReference>
<evidence type="ECO:0000256" key="1">
    <source>
        <dbReference type="SAM" id="SignalP"/>
    </source>
</evidence>
<feature type="chain" id="PRO_5045576771" description="C1q domain-containing protein" evidence="1">
    <location>
        <begin position="17"/>
        <end position="226"/>
    </location>
</feature>
<sequence length="226" mass="25087">MKIFIFILLFVLNSQAQVGIGTTDLEPSVLLKLESKTQAFVTTRVSTAQMKALVKPLEGSFVFNITEQSPYVYINGAWVKFESNRTPSLLLRKDSGTFQTSLTSEFPFPLNASNVLENDTSVFKVDNAQGKVTVLKDGIYVFAATLSTKNLNPGNRKFSLKLYKNDVAVGNLSAISFSMPKNDFWGGNGVIMINANANDVFDLRYFLNENTAKNIAILTYNITKLR</sequence>
<organism evidence="2 3">
    <name type="scientific">Flavobacterium ardleyense</name>
    <dbReference type="NCBI Taxonomy" id="2038737"/>
    <lineage>
        <taxon>Bacteria</taxon>
        <taxon>Pseudomonadati</taxon>
        <taxon>Bacteroidota</taxon>
        <taxon>Flavobacteriia</taxon>
        <taxon>Flavobacteriales</taxon>
        <taxon>Flavobacteriaceae</taxon>
        <taxon>Flavobacterium</taxon>
    </lineage>
</organism>
<accession>A0ABW5Z4M6</accession>
<evidence type="ECO:0000313" key="2">
    <source>
        <dbReference type="EMBL" id="MFD2907702.1"/>
    </source>
</evidence>
<keyword evidence="1" id="KW-0732">Signal</keyword>
<evidence type="ECO:0000313" key="3">
    <source>
        <dbReference type="Proteomes" id="UP001597549"/>
    </source>
</evidence>
<dbReference type="RefSeq" id="WP_379804228.1">
    <property type="nucleotide sequence ID" value="NZ_JBHUOL010000006.1"/>
</dbReference>
<reference evidence="3" key="1">
    <citation type="journal article" date="2019" name="Int. J. Syst. Evol. Microbiol.">
        <title>The Global Catalogue of Microorganisms (GCM) 10K type strain sequencing project: providing services to taxonomists for standard genome sequencing and annotation.</title>
        <authorList>
            <consortium name="The Broad Institute Genomics Platform"/>
            <consortium name="The Broad Institute Genome Sequencing Center for Infectious Disease"/>
            <person name="Wu L."/>
            <person name="Ma J."/>
        </authorList>
    </citation>
    <scope>NUCLEOTIDE SEQUENCE [LARGE SCALE GENOMIC DNA]</scope>
    <source>
        <strain evidence="3">KCTC 52644</strain>
    </source>
</reference>
<feature type="signal peptide" evidence="1">
    <location>
        <begin position="1"/>
        <end position="16"/>
    </location>
</feature>